<dbReference type="RefSeq" id="WP_159444339.1">
    <property type="nucleotide sequence ID" value="NZ_FUXZ01000009.1"/>
</dbReference>
<keyword evidence="4 6" id="KW-1133">Transmembrane helix</keyword>
<feature type="domain" description="Citrate transporter-like" evidence="7">
    <location>
        <begin position="14"/>
        <end position="303"/>
    </location>
</feature>
<comment type="subcellular location">
    <subcellularLocation>
        <location evidence="1">Membrane</location>
        <topology evidence="1">Multi-pass membrane protein</topology>
    </subcellularLocation>
</comment>
<dbReference type="GO" id="GO:0016020">
    <property type="term" value="C:membrane"/>
    <property type="evidence" value="ECO:0007669"/>
    <property type="project" value="UniProtKB-SubCell"/>
</dbReference>
<accession>A0A1T4VTL6</accession>
<reference evidence="8 9" key="1">
    <citation type="submission" date="2017-02" db="EMBL/GenBank/DDBJ databases">
        <authorList>
            <person name="Peterson S.W."/>
        </authorList>
    </citation>
    <scope>NUCLEOTIDE SEQUENCE [LARGE SCALE GENOMIC DNA]</scope>
    <source>
        <strain evidence="8 9">ATCC 35992</strain>
    </source>
</reference>
<keyword evidence="9" id="KW-1185">Reference proteome</keyword>
<keyword evidence="3 6" id="KW-0812">Transmembrane</keyword>
<feature type="transmembrane region" description="Helical" evidence="6">
    <location>
        <begin position="346"/>
        <end position="369"/>
    </location>
</feature>
<evidence type="ECO:0000256" key="4">
    <source>
        <dbReference type="ARBA" id="ARBA00022989"/>
    </source>
</evidence>
<evidence type="ECO:0000256" key="3">
    <source>
        <dbReference type="ARBA" id="ARBA00022692"/>
    </source>
</evidence>
<dbReference type="InterPro" id="IPR051475">
    <property type="entry name" value="Diverse_Ion_Transporter"/>
</dbReference>
<dbReference type="STRING" id="39495.SAMN02745111_01571"/>
<keyword evidence="2" id="KW-0813">Transport</keyword>
<feature type="transmembrane region" description="Helical" evidence="6">
    <location>
        <begin position="204"/>
        <end position="222"/>
    </location>
</feature>
<dbReference type="GO" id="GO:0055085">
    <property type="term" value="P:transmembrane transport"/>
    <property type="evidence" value="ECO:0007669"/>
    <property type="project" value="InterPro"/>
</dbReference>
<name>A0A1T4VTL6_9FIRM</name>
<evidence type="ECO:0000313" key="9">
    <source>
        <dbReference type="Proteomes" id="UP000190814"/>
    </source>
</evidence>
<evidence type="ECO:0000256" key="2">
    <source>
        <dbReference type="ARBA" id="ARBA00022448"/>
    </source>
</evidence>
<feature type="transmembrane region" description="Helical" evidence="6">
    <location>
        <begin position="312"/>
        <end position="334"/>
    </location>
</feature>
<sequence>MTKLKIKIDPILCIAIILAIISSFFVFPDAKYIKYIDYRTLGILWSLMVIIKGLEDNMLFEKIAKFLLNKSNRLWQLIAILIFTVYVSAMFITNDVALITFVPFTIMVLRKCKKDNLILIVIIFETIAANMGSMLTPIGNPQNLYIYGVSKMSLVDFFSLMLPYSLLTIVLLCISQIFLPGKMDVVDIADEHNKHIVIESRKQVLVYCLLFICALLTVLRIIPCRYTVVAVCAVALWIDYKLVFRVDYALLFTFIAFFIFSGNISRIPEVHDKLAQIIKGREFVTSIALSQIISNVPATLLITGFTHRYKTVILGADLGGLGTLIASMASVISYKIYAREKDSKKFKYIISFTAISIVYLSVLLSYAFLVEHRKVERNIHKKQVKKVVEVESDTREFNDEHRIMTLFVPGLEKHSLEGALSSLDGYGFYNVKVKDKEGNVLEIDFPKLRESKYKITKEYDSSGKFVDKVFFVESQSIPENVRAGTDFEIVLTVTE</sequence>
<feature type="transmembrane region" description="Helical" evidence="6">
    <location>
        <begin position="6"/>
        <end position="27"/>
    </location>
</feature>
<gene>
    <name evidence="8" type="ORF">SAMN02745111_01571</name>
</gene>
<feature type="transmembrane region" description="Helical" evidence="6">
    <location>
        <begin position="116"/>
        <end position="138"/>
    </location>
</feature>
<dbReference type="OrthoDB" id="3177666at2"/>
<feature type="transmembrane region" description="Helical" evidence="6">
    <location>
        <begin position="36"/>
        <end position="54"/>
    </location>
</feature>
<protein>
    <submittedName>
        <fullName evidence="8">Na+/H+ antiporter NhaD</fullName>
    </submittedName>
</protein>
<evidence type="ECO:0000259" key="7">
    <source>
        <dbReference type="Pfam" id="PF03600"/>
    </source>
</evidence>
<evidence type="ECO:0000256" key="6">
    <source>
        <dbReference type="SAM" id="Phobius"/>
    </source>
</evidence>
<feature type="transmembrane region" description="Helical" evidence="6">
    <location>
        <begin position="242"/>
        <end position="262"/>
    </location>
</feature>
<dbReference type="PANTHER" id="PTHR43568:SF1">
    <property type="entry name" value="P PROTEIN"/>
    <property type="match status" value="1"/>
</dbReference>
<evidence type="ECO:0000256" key="1">
    <source>
        <dbReference type="ARBA" id="ARBA00004141"/>
    </source>
</evidence>
<proteinExistence type="predicted"/>
<evidence type="ECO:0000256" key="5">
    <source>
        <dbReference type="ARBA" id="ARBA00023136"/>
    </source>
</evidence>
<dbReference type="InterPro" id="IPR004680">
    <property type="entry name" value="Cit_transptr-like_dom"/>
</dbReference>
<dbReference type="Pfam" id="PF03600">
    <property type="entry name" value="CitMHS"/>
    <property type="match status" value="1"/>
</dbReference>
<dbReference type="Proteomes" id="UP000190814">
    <property type="component" value="Unassembled WGS sequence"/>
</dbReference>
<feature type="transmembrane region" description="Helical" evidence="6">
    <location>
        <begin position="158"/>
        <end position="179"/>
    </location>
</feature>
<dbReference type="PANTHER" id="PTHR43568">
    <property type="entry name" value="P PROTEIN"/>
    <property type="match status" value="1"/>
</dbReference>
<feature type="transmembrane region" description="Helical" evidence="6">
    <location>
        <begin position="74"/>
        <end position="104"/>
    </location>
</feature>
<keyword evidence="5 6" id="KW-0472">Membrane</keyword>
<organism evidence="8 9">
    <name type="scientific">Eubacterium uniforme</name>
    <dbReference type="NCBI Taxonomy" id="39495"/>
    <lineage>
        <taxon>Bacteria</taxon>
        <taxon>Bacillati</taxon>
        <taxon>Bacillota</taxon>
        <taxon>Clostridia</taxon>
        <taxon>Eubacteriales</taxon>
        <taxon>Eubacteriaceae</taxon>
        <taxon>Eubacterium</taxon>
    </lineage>
</organism>
<dbReference type="EMBL" id="FUXZ01000009">
    <property type="protein sequence ID" value="SKA68354.1"/>
    <property type="molecule type" value="Genomic_DNA"/>
</dbReference>
<dbReference type="AlphaFoldDB" id="A0A1T4VTL6"/>
<evidence type="ECO:0000313" key="8">
    <source>
        <dbReference type="EMBL" id="SKA68354.1"/>
    </source>
</evidence>